<dbReference type="Proteomes" id="UP000429181">
    <property type="component" value="Chromosome 11"/>
</dbReference>
<dbReference type="Gene3D" id="2.60.120.200">
    <property type="match status" value="1"/>
</dbReference>
<dbReference type="Pfam" id="PF00337">
    <property type="entry name" value="Gal-bind_lectin"/>
    <property type="match status" value="1"/>
</dbReference>
<feature type="compositionally biased region" description="Low complexity" evidence="4">
    <location>
        <begin position="113"/>
        <end position="138"/>
    </location>
</feature>
<dbReference type="PANTHER" id="PTHR11346">
    <property type="entry name" value="GALECTIN"/>
    <property type="match status" value="1"/>
</dbReference>
<dbReference type="SMART" id="SM00276">
    <property type="entry name" value="GLECT"/>
    <property type="match status" value="1"/>
</dbReference>
<feature type="region of interest" description="Disordered" evidence="4">
    <location>
        <begin position="173"/>
        <end position="287"/>
    </location>
</feature>
<accession>A0A4W2HDP8</accession>
<keyword evidence="2 3" id="KW-0430">Lectin</keyword>
<dbReference type="PRINTS" id="PR01217">
    <property type="entry name" value="PRICHEXTENSN"/>
</dbReference>
<dbReference type="FunFam" id="2.60.120.200:FF:000046">
    <property type="entry name" value="Galectin"/>
    <property type="match status" value="1"/>
</dbReference>
<dbReference type="InterPro" id="IPR044156">
    <property type="entry name" value="Galectin-like"/>
</dbReference>
<evidence type="ECO:0000259" key="5">
    <source>
        <dbReference type="PROSITE" id="PS51304"/>
    </source>
</evidence>
<dbReference type="InterPro" id="IPR001079">
    <property type="entry name" value="Galectin_CRD"/>
</dbReference>
<feature type="domain" description="Galectin" evidence="5">
    <location>
        <begin position="323"/>
        <end position="455"/>
    </location>
</feature>
<name>A0A4W2HDP8_BOBOX</name>
<feature type="compositionally biased region" description="Low complexity" evidence="4">
    <location>
        <begin position="228"/>
        <end position="243"/>
    </location>
</feature>
<dbReference type="AlphaFoldDB" id="A0A4W2HDP8"/>
<protein>
    <recommendedName>
        <fullName evidence="3">Galectin</fullName>
    </recommendedName>
</protein>
<dbReference type="GeneTree" id="ENSGT00940000155337"/>
<dbReference type="SMART" id="SM00908">
    <property type="entry name" value="Gal-bind_lectin"/>
    <property type="match status" value="1"/>
</dbReference>
<evidence type="ECO:0000313" key="7">
    <source>
        <dbReference type="Proteomes" id="UP000429181"/>
    </source>
</evidence>
<dbReference type="PANTHER" id="PTHR11346:SF98">
    <property type="entry name" value="GALECTIN-RELATED PROTEIN"/>
    <property type="match status" value="1"/>
</dbReference>
<dbReference type="SUPFAM" id="SSF49899">
    <property type="entry name" value="Concanavalin A-like lectins/glucanases"/>
    <property type="match status" value="1"/>
</dbReference>
<evidence type="ECO:0000256" key="4">
    <source>
        <dbReference type="SAM" id="MobiDB-lite"/>
    </source>
</evidence>
<feature type="region of interest" description="Disordered" evidence="4">
    <location>
        <begin position="79"/>
        <end position="156"/>
    </location>
</feature>
<feature type="compositionally biased region" description="Pro residues" evidence="4">
    <location>
        <begin position="198"/>
        <end position="220"/>
    </location>
</feature>
<organism evidence="6 7">
    <name type="scientific">Bos indicus x Bos taurus</name>
    <name type="common">Hybrid cattle</name>
    <dbReference type="NCBI Taxonomy" id="30522"/>
    <lineage>
        <taxon>Eukaryota</taxon>
        <taxon>Metazoa</taxon>
        <taxon>Chordata</taxon>
        <taxon>Craniata</taxon>
        <taxon>Vertebrata</taxon>
        <taxon>Euteleostomi</taxon>
        <taxon>Mammalia</taxon>
        <taxon>Eutheria</taxon>
        <taxon>Laurasiatheria</taxon>
        <taxon>Artiodactyla</taxon>
        <taxon>Ruminantia</taxon>
        <taxon>Pecora</taxon>
        <taxon>Bovidae</taxon>
        <taxon>Bovinae</taxon>
        <taxon>Bos</taxon>
    </lineage>
</organism>
<sequence>MKAQRPFIIFIPWKVRNESFLALRLNSLKEISSSGIHLHLQSSLDLGLHCPTCPQAQPEKEGGGRRGGAGMSQAPVTWQAPASLPHPQPHPPCRRRGPTRSPPPRTPRHWQASPSRPSLLPPSNGREAGQAEQAAAAQPGLRPVPGSRAGPRRPLNAALGRHGAALATFFLGRRQRHPEEESSLDSAAPSRPRRLPPTLGPAPPPPPLPTPPPPPPPGPAGPVGAGPPGVRARVPARVCAPQPASDPRLRPAQDRPGIPARASRPTSPAARPPAAHPAAPREKMAGSVADSDAVVKLDDGHLNNSLGSPVQADVYFPRLIVPFCGHIKGGMRPGKKVLVMGIVDLNPESFAISLTCGDSEDPPADVAIELKAVFTDRQLLRNSCISGERGEEQSAIPYFPFIPDQPFRVEILCEHPRFRVFVDGHQLFDFYHRIQTLSAIDTIKINGDLQITKLG</sequence>
<dbReference type="GO" id="GO:0030246">
    <property type="term" value="F:carbohydrate binding"/>
    <property type="evidence" value="ECO:0007669"/>
    <property type="project" value="UniProtKB-UniRule"/>
</dbReference>
<feature type="compositionally biased region" description="Low complexity" evidence="4">
    <location>
        <begin position="259"/>
        <end position="269"/>
    </location>
</feature>
<dbReference type="CDD" id="cd00070">
    <property type="entry name" value="GLECT"/>
    <property type="match status" value="1"/>
</dbReference>
<gene>
    <name evidence="6" type="primary">LGALSL</name>
</gene>
<evidence type="ECO:0000313" key="6">
    <source>
        <dbReference type="Ensembl" id="ENSBIXP00005029072.1"/>
    </source>
</evidence>
<dbReference type="Ensembl" id="ENSBIXT00005011890.1">
    <property type="protein sequence ID" value="ENSBIXP00005029072.1"/>
    <property type="gene ID" value="ENSBIXG00005008944.1"/>
</dbReference>
<evidence type="ECO:0000256" key="1">
    <source>
        <dbReference type="ARBA" id="ARBA00003397"/>
    </source>
</evidence>
<evidence type="ECO:0000256" key="3">
    <source>
        <dbReference type="RuleBase" id="RU102079"/>
    </source>
</evidence>
<dbReference type="InterPro" id="IPR013320">
    <property type="entry name" value="ConA-like_dom_sf"/>
</dbReference>
<dbReference type="PROSITE" id="PS51304">
    <property type="entry name" value="GALECTIN"/>
    <property type="match status" value="1"/>
</dbReference>
<reference evidence="6" key="2">
    <citation type="submission" date="2025-08" db="UniProtKB">
        <authorList>
            <consortium name="Ensembl"/>
        </authorList>
    </citation>
    <scope>IDENTIFICATION</scope>
</reference>
<comment type="function">
    <text evidence="1">Does not bind lactose, and may not bind carbohydrates.</text>
</comment>
<reference evidence="6 7" key="1">
    <citation type="submission" date="2018-11" db="EMBL/GenBank/DDBJ databases">
        <title>Haplotype-resolved cattle genomes.</title>
        <authorList>
            <person name="Low W.Y."/>
            <person name="Tearle R."/>
            <person name="Bickhart D.M."/>
            <person name="Rosen B.D."/>
            <person name="Koren S."/>
            <person name="Rhie A."/>
            <person name="Hiendleder S."/>
            <person name="Phillippy A.M."/>
            <person name="Smith T.P.L."/>
            <person name="Williams J.L."/>
        </authorList>
    </citation>
    <scope>NUCLEOTIDE SEQUENCE [LARGE SCALE GENOMIC DNA]</scope>
</reference>
<evidence type="ECO:0000256" key="2">
    <source>
        <dbReference type="ARBA" id="ARBA00022734"/>
    </source>
</evidence>
<proteinExistence type="predicted"/>